<evidence type="ECO:0000256" key="4">
    <source>
        <dbReference type="ARBA" id="ARBA00010218"/>
    </source>
</evidence>
<gene>
    <name evidence="13" type="ORF">DICVIV_08499</name>
</gene>
<evidence type="ECO:0000313" key="14">
    <source>
        <dbReference type="Proteomes" id="UP000053766"/>
    </source>
</evidence>
<sequence>MNARKRDRNTSHVRNTTPSTSIVLLITMTNLMPIIRVRRKRSAGPHAALIMETKKRKEEGSSDGIDEPVEYDYYKIYRGSVTEAINQWNSDLELRFATEEEQALLLGNSDSESECVADDDDDSNDENNWRNDYPEEEDFDETEDEDADYDSEGIRYVGEPRMRLPGEYEEFELDRMRRRLEMFDMEEYEGEEDTSDDESILNAERW</sequence>
<keyword evidence="11" id="KW-0472">Membrane</keyword>
<feature type="domain" description="Transcription factor Iwr1" evidence="12">
    <location>
        <begin position="71"/>
        <end position="137"/>
    </location>
</feature>
<feature type="compositionally biased region" description="Acidic residues" evidence="10">
    <location>
        <begin position="134"/>
        <end position="151"/>
    </location>
</feature>
<reference evidence="14" key="2">
    <citation type="journal article" date="2016" name="Sci. Rep.">
        <title>Dictyocaulus viviparus genome, variome and transcriptome elucidate lungworm biology and support future intervention.</title>
        <authorList>
            <person name="McNulty S.N."/>
            <person name="Strube C."/>
            <person name="Rosa B.A."/>
            <person name="Martin J.C."/>
            <person name="Tyagi R."/>
            <person name="Choi Y.J."/>
            <person name="Wang Q."/>
            <person name="Hallsworth Pepin K."/>
            <person name="Zhang X."/>
            <person name="Ozersky P."/>
            <person name="Wilson R.K."/>
            <person name="Sternberg P.W."/>
            <person name="Gasser R.B."/>
            <person name="Mitreva M."/>
        </authorList>
    </citation>
    <scope>NUCLEOTIDE SEQUENCE [LARGE SCALE GENOMIC DNA]</scope>
    <source>
        <strain evidence="14">HannoverDv2000</strain>
    </source>
</reference>
<evidence type="ECO:0000256" key="2">
    <source>
        <dbReference type="ARBA" id="ARBA00004123"/>
    </source>
</evidence>
<accession>A0A0D8XLP4</accession>
<organism evidence="13 14">
    <name type="scientific">Dictyocaulus viviparus</name>
    <name type="common">Bovine lungworm</name>
    <dbReference type="NCBI Taxonomy" id="29172"/>
    <lineage>
        <taxon>Eukaryota</taxon>
        <taxon>Metazoa</taxon>
        <taxon>Ecdysozoa</taxon>
        <taxon>Nematoda</taxon>
        <taxon>Chromadorea</taxon>
        <taxon>Rhabditida</taxon>
        <taxon>Rhabditina</taxon>
        <taxon>Rhabditomorpha</taxon>
        <taxon>Strongyloidea</taxon>
        <taxon>Metastrongylidae</taxon>
        <taxon>Dictyocaulus</taxon>
    </lineage>
</organism>
<dbReference type="PANTHER" id="PTHR31196:SF2">
    <property type="entry name" value="RNA POLYMERASE II NUCLEAR LOCALIZATION PROTEIN SLC7A6OS-RELATED"/>
    <property type="match status" value="1"/>
</dbReference>
<dbReference type="GO" id="GO:0032502">
    <property type="term" value="P:developmental process"/>
    <property type="evidence" value="ECO:0007669"/>
    <property type="project" value="TreeGrafter"/>
</dbReference>
<dbReference type="InterPro" id="IPR013883">
    <property type="entry name" value="TF_Iwr1_dom"/>
</dbReference>
<feature type="compositionally biased region" description="Acidic residues" evidence="10">
    <location>
        <begin position="186"/>
        <end position="199"/>
    </location>
</feature>
<evidence type="ECO:0000313" key="13">
    <source>
        <dbReference type="EMBL" id="KJH45460.1"/>
    </source>
</evidence>
<evidence type="ECO:0000256" key="6">
    <source>
        <dbReference type="ARBA" id="ARBA00022448"/>
    </source>
</evidence>
<dbReference type="GO" id="GO:0015031">
    <property type="term" value="P:protein transport"/>
    <property type="evidence" value="ECO:0007669"/>
    <property type="project" value="UniProtKB-KW"/>
</dbReference>
<keyword evidence="7" id="KW-0963">Cytoplasm</keyword>
<evidence type="ECO:0000256" key="8">
    <source>
        <dbReference type="ARBA" id="ARBA00022927"/>
    </source>
</evidence>
<keyword evidence="14" id="KW-1185">Reference proteome</keyword>
<dbReference type="Proteomes" id="UP000053766">
    <property type="component" value="Unassembled WGS sequence"/>
</dbReference>
<evidence type="ECO:0000256" key="9">
    <source>
        <dbReference type="ARBA" id="ARBA00023242"/>
    </source>
</evidence>
<feature type="transmembrane region" description="Helical" evidence="11">
    <location>
        <begin position="20"/>
        <end position="37"/>
    </location>
</feature>
<evidence type="ECO:0000256" key="5">
    <source>
        <dbReference type="ARBA" id="ARBA00017036"/>
    </source>
</evidence>
<reference evidence="13 14" key="1">
    <citation type="submission" date="2013-11" db="EMBL/GenBank/DDBJ databases">
        <title>Draft genome of the bovine lungworm Dictyocaulus viviparus.</title>
        <authorList>
            <person name="Mitreva M."/>
        </authorList>
    </citation>
    <scope>NUCLEOTIDE SEQUENCE [LARGE SCALE GENOMIC DNA]</scope>
    <source>
        <strain evidence="13 14">HannoverDv2000</strain>
    </source>
</reference>
<evidence type="ECO:0000259" key="12">
    <source>
        <dbReference type="Pfam" id="PF08574"/>
    </source>
</evidence>
<evidence type="ECO:0000256" key="3">
    <source>
        <dbReference type="ARBA" id="ARBA00004496"/>
    </source>
</evidence>
<evidence type="ECO:0000256" key="10">
    <source>
        <dbReference type="SAM" id="MobiDB-lite"/>
    </source>
</evidence>
<name>A0A0D8XLP4_DICVI</name>
<evidence type="ECO:0000256" key="1">
    <source>
        <dbReference type="ARBA" id="ARBA00003202"/>
    </source>
</evidence>
<comment type="subcellular location">
    <subcellularLocation>
        <location evidence="3">Cytoplasm</location>
    </subcellularLocation>
    <subcellularLocation>
        <location evidence="2">Nucleus</location>
    </subcellularLocation>
</comment>
<proteinExistence type="inferred from homology"/>
<keyword evidence="9" id="KW-0539">Nucleus</keyword>
<dbReference type="OrthoDB" id="5838155at2759"/>
<evidence type="ECO:0000256" key="7">
    <source>
        <dbReference type="ARBA" id="ARBA00022490"/>
    </source>
</evidence>
<evidence type="ECO:0000256" key="11">
    <source>
        <dbReference type="SAM" id="Phobius"/>
    </source>
</evidence>
<dbReference type="Pfam" id="PF08574">
    <property type="entry name" value="Iwr1"/>
    <property type="match status" value="1"/>
</dbReference>
<dbReference type="GO" id="GO:0005737">
    <property type="term" value="C:cytoplasm"/>
    <property type="evidence" value="ECO:0007669"/>
    <property type="project" value="UniProtKB-SubCell"/>
</dbReference>
<protein>
    <recommendedName>
        <fullName evidence="5">Probable RNA polymerase II nuclear localization protein SLC7A6OS</fullName>
    </recommendedName>
</protein>
<dbReference type="EMBL" id="KN716407">
    <property type="protein sequence ID" value="KJH45460.1"/>
    <property type="molecule type" value="Genomic_DNA"/>
</dbReference>
<keyword evidence="8" id="KW-0653">Protein transport</keyword>
<keyword evidence="11" id="KW-0812">Transmembrane</keyword>
<dbReference type="PANTHER" id="PTHR31196">
    <property type="entry name" value="RNA POLYMERASE II NUCLEAR LOCALIZATION PROTEIN SLC7A6OS-RELATED"/>
    <property type="match status" value="1"/>
</dbReference>
<feature type="region of interest" description="Disordered" evidence="10">
    <location>
        <begin position="106"/>
        <end position="153"/>
    </location>
</feature>
<feature type="region of interest" description="Disordered" evidence="10">
    <location>
        <begin position="186"/>
        <end position="206"/>
    </location>
</feature>
<dbReference type="STRING" id="29172.A0A0D8XLP4"/>
<comment type="function">
    <text evidence="1">Directs RNA polymerase II nuclear import.</text>
</comment>
<keyword evidence="6" id="KW-0813">Transport</keyword>
<keyword evidence="11" id="KW-1133">Transmembrane helix</keyword>
<feature type="compositionally biased region" description="Acidic residues" evidence="10">
    <location>
        <begin position="111"/>
        <end position="125"/>
    </location>
</feature>
<dbReference type="InterPro" id="IPR040218">
    <property type="entry name" value="SLC7A6OS"/>
</dbReference>
<dbReference type="GO" id="GO:0005634">
    <property type="term" value="C:nucleus"/>
    <property type="evidence" value="ECO:0007669"/>
    <property type="project" value="UniProtKB-SubCell"/>
</dbReference>
<dbReference type="AlphaFoldDB" id="A0A0D8XLP4"/>
<comment type="similarity">
    <text evidence="4">Belongs to the IWR1/SLC7A6OS family.</text>
</comment>